<feature type="domain" description="Histidine kinase" evidence="11">
    <location>
        <begin position="512"/>
        <end position="735"/>
    </location>
</feature>
<keyword evidence="9" id="KW-0812">Transmembrane</keyword>
<feature type="domain" description="Response regulatory" evidence="12">
    <location>
        <begin position="756"/>
        <end position="872"/>
    </location>
</feature>
<dbReference type="PRINTS" id="PR00344">
    <property type="entry name" value="BCTRLSENSOR"/>
</dbReference>
<dbReference type="Gene3D" id="3.30.450.20">
    <property type="entry name" value="PAS domain"/>
    <property type="match status" value="1"/>
</dbReference>
<protein>
    <recommendedName>
        <fullName evidence="3">histidine kinase</fullName>
        <ecNumber evidence="3">2.7.13.3</ecNumber>
    </recommendedName>
</protein>
<dbReference type="Gene3D" id="6.10.340.10">
    <property type="match status" value="1"/>
</dbReference>
<dbReference type="InterPro" id="IPR003661">
    <property type="entry name" value="HisK_dim/P_dom"/>
</dbReference>
<dbReference type="PROSITE" id="PS50113">
    <property type="entry name" value="PAC"/>
    <property type="match status" value="1"/>
</dbReference>
<dbReference type="SUPFAM" id="SSF55874">
    <property type="entry name" value="ATPase domain of HSP90 chaperone/DNA topoisomerase II/histidine kinase"/>
    <property type="match status" value="1"/>
</dbReference>
<dbReference type="RefSeq" id="WP_077279089.1">
    <property type="nucleotide sequence ID" value="NZ_MVBK01000059.1"/>
</dbReference>
<dbReference type="CDD" id="cd00130">
    <property type="entry name" value="PAS"/>
    <property type="match status" value="1"/>
</dbReference>
<dbReference type="SUPFAM" id="SSF158472">
    <property type="entry name" value="HAMP domain-like"/>
    <property type="match status" value="1"/>
</dbReference>
<dbReference type="STRING" id="108003.B1C78_10410"/>
<dbReference type="Gene3D" id="1.10.287.130">
    <property type="match status" value="1"/>
</dbReference>
<name>A0A1V3NF52_9GAMM</name>
<dbReference type="Gene3D" id="3.30.565.10">
    <property type="entry name" value="Histidine kinase-like ATPase, C-terminal domain"/>
    <property type="match status" value="1"/>
</dbReference>
<dbReference type="InterPro" id="IPR003660">
    <property type="entry name" value="HAMP_dom"/>
</dbReference>
<feature type="domain" description="PAC" evidence="14">
    <location>
        <begin position="319"/>
        <end position="371"/>
    </location>
</feature>
<dbReference type="SMART" id="SM00387">
    <property type="entry name" value="HATPase_c"/>
    <property type="match status" value="1"/>
</dbReference>
<keyword evidence="9" id="KW-0472">Membrane</keyword>
<dbReference type="Gene3D" id="3.40.50.2300">
    <property type="match status" value="1"/>
</dbReference>
<evidence type="ECO:0000259" key="14">
    <source>
        <dbReference type="PROSITE" id="PS50113"/>
    </source>
</evidence>
<dbReference type="OrthoDB" id="1931120at2"/>
<reference evidence="16 17" key="1">
    <citation type="submission" date="2017-02" db="EMBL/GenBank/DDBJ databases">
        <title>Genomic diversity within the haloalkaliphilic genus Thioalkalivibrio.</title>
        <authorList>
            <person name="Ahn A.-C."/>
            <person name="Meier-Kolthoff J."/>
            <person name="Overmars L."/>
            <person name="Richter M."/>
            <person name="Woyke T."/>
            <person name="Sorokin D.Y."/>
            <person name="Muyzer G."/>
        </authorList>
    </citation>
    <scope>NUCLEOTIDE SEQUENCE [LARGE SCALE GENOMIC DNA]</scope>
    <source>
        <strain evidence="16 17">ALJD</strain>
    </source>
</reference>
<feature type="transmembrane region" description="Helical" evidence="9">
    <location>
        <begin position="161"/>
        <end position="186"/>
    </location>
</feature>
<evidence type="ECO:0000259" key="12">
    <source>
        <dbReference type="PROSITE" id="PS50110"/>
    </source>
</evidence>
<evidence type="ECO:0000256" key="3">
    <source>
        <dbReference type="ARBA" id="ARBA00012438"/>
    </source>
</evidence>
<dbReference type="CDD" id="cd00082">
    <property type="entry name" value="HisKA"/>
    <property type="match status" value="1"/>
</dbReference>
<dbReference type="SUPFAM" id="SSF52172">
    <property type="entry name" value="CheY-like"/>
    <property type="match status" value="1"/>
</dbReference>
<dbReference type="SMART" id="SM00091">
    <property type="entry name" value="PAS"/>
    <property type="match status" value="1"/>
</dbReference>
<evidence type="ECO:0000256" key="4">
    <source>
        <dbReference type="ARBA" id="ARBA00022553"/>
    </source>
</evidence>
<keyword evidence="10" id="KW-0732">Signal</keyword>
<keyword evidence="8" id="KW-0175">Coiled coil</keyword>
<dbReference type="InterPro" id="IPR001789">
    <property type="entry name" value="Sig_transdc_resp-reg_receiver"/>
</dbReference>
<dbReference type="PANTHER" id="PTHR43065">
    <property type="entry name" value="SENSOR HISTIDINE KINASE"/>
    <property type="match status" value="1"/>
</dbReference>
<keyword evidence="17" id="KW-1185">Reference proteome</keyword>
<evidence type="ECO:0000256" key="1">
    <source>
        <dbReference type="ARBA" id="ARBA00000085"/>
    </source>
</evidence>
<feature type="domain" description="HAMP" evidence="15">
    <location>
        <begin position="188"/>
        <end position="240"/>
    </location>
</feature>
<dbReference type="InterPro" id="IPR013655">
    <property type="entry name" value="PAS_fold_3"/>
</dbReference>
<comment type="subcellular location">
    <subcellularLocation>
        <location evidence="2">Membrane</location>
    </subcellularLocation>
</comment>
<dbReference type="PROSITE" id="PS50110">
    <property type="entry name" value="RESPONSE_REGULATORY"/>
    <property type="match status" value="1"/>
</dbReference>
<feature type="coiled-coil region" evidence="8">
    <location>
        <begin position="228"/>
        <end position="255"/>
    </location>
</feature>
<dbReference type="PROSITE" id="PS50885">
    <property type="entry name" value="HAMP"/>
    <property type="match status" value="1"/>
</dbReference>
<evidence type="ECO:0000256" key="6">
    <source>
        <dbReference type="ARBA" id="ARBA00022777"/>
    </source>
</evidence>
<evidence type="ECO:0000256" key="2">
    <source>
        <dbReference type="ARBA" id="ARBA00004370"/>
    </source>
</evidence>
<dbReference type="InterPro" id="IPR035965">
    <property type="entry name" value="PAS-like_dom_sf"/>
</dbReference>
<organism evidence="16 17">
    <name type="scientific">Thioalkalivibrio denitrificans</name>
    <dbReference type="NCBI Taxonomy" id="108003"/>
    <lineage>
        <taxon>Bacteria</taxon>
        <taxon>Pseudomonadati</taxon>
        <taxon>Pseudomonadota</taxon>
        <taxon>Gammaproteobacteria</taxon>
        <taxon>Chromatiales</taxon>
        <taxon>Ectothiorhodospiraceae</taxon>
        <taxon>Thioalkalivibrio</taxon>
    </lineage>
</organism>
<dbReference type="InterPro" id="IPR011006">
    <property type="entry name" value="CheY-like_superfamily"/>
</dbReference>
<dbReference type="SMART" id="SM00448">
    <property type="entry name" value="REC"/>
    <property type="match status" value="1"/>
</dbReference>
<feature type="signal peptide" evidence="10">
    <location>
        <begin position="1"/>
        <end position="28"/>
    </location>
</feature>
<dbReference type="Pfam" id="PF00072">
    <property type="entry name" value="Response_reg"/>
    <property type="match status" value="1"/>
</dbReference>
<dbReference type="PROSITE" id="PS50109">
    <property type="entry name" value="HIS_KIN"/>
    <property type="match status" value="1"/>
</dbReference>
<dbReference type="GO" id="GO:0000155">
    <property type="term" value="F:phosphorelay sensor kinase activity"/>
    <property type="evidence" value="ECO:0007669"/>
    <property type="project" value="InterPro"/>
</dbReference>
<dbReference type="InterPro" id="IPR004358">
    <property type="entry name" value="Sig_transdc_His_kin-like_C"/>
</dbReference>
<keyword evidence="5" id="KW-0808">Transferase</keyword>
<evidence type="ECO:0000259" key="15">
    <source>
        <dbReference type="PROSITE" id="PS50885"/>
    </source>
</evidence>
<dbReference type="SUPFAM" id="SSF55785">
    <property type="entry name" value="PYP-like sensor domain (PAS domain)"/>
    <property type="match status" value="1"/>
</dbReference>
<keyword evidence="6" id="KW-0418">Kinase</keyword>
<dbReference type="PROSITE" id="PS50112">
    <property type="entry name" value="PAS"/>
    <property type="match status" value="1"/>
</dbReference>
<evidence type="ECO:0000256" key="8">
    <source>
        <dbReference type="SAM" id="Coils"/>
    </source>
</evidence>
<feature type="chain" id="PRO_5012053276" description="histidine kinase" evidence="10">
    <location>
        <begin position="29"/>
        <end position="876"/>
    </location>
</feature>
<dbReference type="NCBIfam" id="TIGR00229">
    <property type="entry name" value="sensory_box"/>
    <property type="match status" value="1"/>
</dbReference>
<dbReference type="SUPFAM" id="SSF47384">
    <property type="entry name" value="Homodimeric domain of signal transducing histidine kinase"/>
    <property type="match status" value="1"/>
</dbReference>
<sequence length="876" mass="97412">MKLRTLSGTFLTAALAALLLLGAFSVHAWRTFSGHLEDIHTFSELRTEMEQFKSAIDYVTLIRSDIDVLQGVGVDARRLAESIRTLDPVAGAPAILHLNEIAHLSEVLAEAAPDTSLLHADELQRDTLMALSRQLLVHRSGVTDVLNTLDRAQDESVATALMALVGTLTAVAMALALLSLIGFTLIHRRLRRPLADLQRGLSLFARGDPDTHIPIRGNDELGELARLFNRMVDQRQQYEDTLKDQEERFRQLAENIDEVFWMSTPDKRSVLYVSPAFERVWGVSCGALYDRPEVWLDAIHEEDRARVIEAAGRQAKGTYNEEYRVVRPDGSVRMILDRAFPIHDDRGQVYRIAGVAVDVTHMRQMEVDLRERVKELRTLYRILELTADATRTTYEVCEEVANMLPAGFTWPEHAVARVVIGSEEWRSPCWETPTFKIMSTIRHDGTDEGFIEVGYTRLPAEAQPQSDPFLPEEQPLLDGVAGHLSRMLHTRRMIHTLNQSDRLSAIGQLTGGVAHDFNNLLTVIIGNAELLQLRMDRDDTLRGLVDMIGSAAQRGAELTQRLLAFSRHQVLEPRIIDANAHLEGITDLLQRALGEHIEIRFVLTPDLWPAMVDPGQLENALLNLCINARDAMGDGGFLTIETANAVLDEHYADTHMEVNPGEYVLLSVTDTGEGIAPEILDKVFEPFFTTKGAERGTGLGLSMVHGFVKQSGGQISIYSEPGHGTTVRLYLPRAAHTDMKDAAATTDAGTRRGDEIILLVEDDRLVRRYAQEQLSALGYTVLVATNAHEALGVLHEHLNVDLLFTDVVMPGGMNGRELADAARALHPDIRVLYTSGYTQNAIVHQGRLDTGVLLLAKPYRQADLARKVREALDGPR</sequence>
<dbReference type="EC" id="2.7.13.3" evidence="3"/>
<comment type="caution">
    <text evidence="16">The sequence shown here is derived from an EMBL/GenBank/DDBJ whole genome shotgun (WGS) entry which is preliminary data.</text>
</comment>
<dbReference type="SMART" id="SM00304">
    <property type="entry name" value="HAMP"/>
    <property type="match status" value="1"/>
</dbReference>
<dbReference type="EMBL" id="MVBK01000059">
    <property type="protein sequence ID" value="OOG23690.1"/>
    <property type="molecule type" value="Genomic_DNA"/>
</dbReference>
<evidence type="ECO:0000259" key="13">
    <source>
        <dbReference type="PROSITE" id="PS50112"/>
    </source>
</evidence>
<dbReference type="Proteomes" id="UP000189462">
    <property type="component" value="Unassembled WGS sequence"/>
</dbReference>
<dbReference type="SMART" id="SM00086">
    <property type="entry name" value="PAC"/>
    <property type="match status" value="1"/>
</dbReference>
<dbReference type="InterPro" id="IPR000014">
    <property type="entry name" value="PAS"/>
</dbReference>
<evidence type="ECO:0000313" key="16">
    <source>
        <dbReference type="EMBL" id="OOG23690.1"/>
    </source>
</evidence>
<dbReference type="GO" id="GO:0016020">
    <property type="term" value="C:membrane"/>
    <property type="evidence" value="ECO:0007669"/>
    <property type="project" value="UniProtKB-SubCell"/>
</dbReference>
<evidence type="ECO:0000256" key="7">
    <source>
        <dbReference type="PROSITE-ProRule" id="PRU00169"/>
    </source>
</evidence>
<gene>
    <name evidence="16" type="ORF">B1C78_10410</name>
</gene>
<dbReference type="InterPro" id="IPR003594">
    <property type="entry name" value="HATPase_dom"/>
</dbReference>
<evidence type="ECO:0000256" key="9">
    <source>
        <dbReference type="SAM" id="Phobius"/>
    </source>
</evidence>
<dbReference type="InterPro" id="IPR036097">
    <property type="entry name" value="HisK_dim/P_sf"/>
</dbReference>
<dbReference type="Pfam" id="PF02518">
    <property type="entry name" value="HATPase_c"/>
    <property type="match status" value="1"/>
</dbReference>
<dbReference type="Pfam" id="PF00512">
    <property type="entry name" value="HisKA"/>
    <property type="match status" value="1"/>
</dbReference>
<dbReference type="InterPro" id="IPR000700">
    <property type="entry name" value="PAS-assoc_C"/>
</dbReference>
<dbReference type="Pfam" id="PF08447">
    <property type="entry name" value="PAS_3"/>
    <property type="match status" value="1"/>
</dbReference>
<proteinExistence type="predicted"/>
<dbReference type="CDD" id="cd18161">
    <property type="entry name" value="REC_hyHK_blue-like"/>
    <property type="match status" value="1"/>
</dbReference>
<evidence type="ECO:0000259" key="11">
    <source>
        <dbReference type="PROSITE" id="PS50109"/>
    </source>
</evidence>
<accession>A0A1V3NF52</accession>
<dbReference type="AlphaFoldDB" id="A0A1V3NF52"/>
<comment type="catalytic activity">
    <reaction evidence="1">
        <text>ATP + protein L-histidine = ADP + protein N-phospho-L-histidine.</text>
        <dbReference type="EC" id="2.7.13.3"/>
    </reaction>
</comment>
<keyword evidence="4 7" id="KW-0597">Phosphoprotein</keyword>
<dbReference type="InterPro" id="IPR005467">
    <property type="entry name" value="His_kinase_dom"/>
</dbReference>
<dbReference type="InterPro" id="IPR001610">
    <property type="entry name" value="PAC"/>
</dbReference>
<feature type="modified residue" description="4-aspartylphosphate" evidence="7">
    <location>
        <position position="806"/>
    </location>
</feature>
<dbReference type="PANTHER" id="PTHR43065:SF42">
    <property type="entry name" value="TWO-COMPONENT SENSOR PPRA"/>
    <property type="match status" value="1"/>
</dbReference>
<feature type="domain" description="PAS" evidence="13">
    <location>
        <begin position="245"/>
        <end position="318"/>
    </location>
</feature>
<evidence type="ECO:0000256" key="10">
    <source>
        <dbReference type="SAM" id="SignalP"/>
    </source>
</evidence>
<dbReference type="CDD" id="cd06225">
    <property type="entry name" value="HAMP"/>
    <property type="match status" value="1"/>
</dbReference>
<evidence type="ECO:0000313" key="17">
    <source>
        <dbReference type="Proteomes" id="UP000189462"/>
    </source>
</evidence>
<evidence type="ECO:0000256" key="5">
    <source>
        <dbReference type="ARBA" id="ARBA00022679"/>
    </source>
</evidence>
<dbReference type="Pfam" id="PF00672">
    <property type="entry name" value="HAMP"/>
    <property type="match status" value="1"/>
</dbReference>
<dbReference type="InterPro" id="IPR036890">
    <property type="entry name" value="HATPase_C_sf"/>
</dbReference>
<keyword evidence="9" id="KW-1133">Transmembrane helix</keyword>
<dbReference type="SMART" id="SM00388">
    <property type="entry name" value="HisKA"/>
    <property type="match status" value="1"/>
</dbReference>